<dbReference type="InterPro" id="IPR015915">
    <property type="entry name" value="Kelch-typ_b-propeller"/>
</dbReference>
<dbReference type="Gene3D" id="2.120.10.80">
    <property type="entry name" value="Kelch-type beta propeller"/>
    <property type="match status" value="2"/>
</dbReference>
<evidence type="ECO:0000256" key="2">
    <source>
        <dbReference type="ARBA" id="ARBA00022737"/>
    </source>
</evidence>
<dbReference type="SUPFAM" id="SSF56300">
    <property type="entry name" value="Metallo-dependent phosphatases"/>
    <property type="match status" value="1"/>
</dbReference>
<dbReference type="Pfam" id="PF14008">
    <property type="entry name" value="Metallophos_C"/>
    <property type="match status" value="1"/>
</dbReference>
<dbReference type="PANTHER" id="PTHR24412:SF497">
    <property type="entry name" value="KELCH-LIKE PROTEIN 18"/>
    <property type="match status" value="1"/>
</dbReference>
<dbReference type="Gene3D" id="3.30.710.10">
    <property type="entry name" value="Potassium Channel Kv1.1, Chain A"/>
    <property type="match status" value="1"/>
</dbReference>
<dbReference type="InterPro" id="IPR011043">
    <property type="entry name" value="Gal_Oxase/kelch_b-propeller"/>
</dbReference>
<dbReference type="InterPro" id="IPR011705">
    <property type="entry name" value="BACK"/>
</dbReference>
<gene>
    <name evidence="5" type="ORF">JYZ213_LOCUS14847</name>
</gene>
<dbReference type="CDD" id="cd00839">
    <property type="entry name" value="MPP_PAPs"/>
    <property type="match status" value="1"/>
</dbReference>
<organism evidence="5 6">
    <name type="scientific">Adineta steineri</name>
    <dbReference type="NCBI Taxonomy" id="433720"/>
    <lineage>
        <taxon>Eukaryota</taxon>
        <taxon>Metazoa</taxon>
        <taxon>Spiralia</taxon>
        <taxon>Gnathifera</taxon>
        <taxon>Rotifera</taxon>
        <taxon>Eurotatoria</taxon>
        <taxon>Bdelloidea</taxon>
        <taxon>Adinetida</taxon>
        <taxon>Adinetidae</taxon>
        <taxon>Adineta</taxon>
    </lineage>
</organism>
<feature type="domain" description="BTB" evidence="4">
    <location>
        <begin position="51"/>
        <end position="121"/>
    </location>
</feature>
<dbReference type="InterPro" id="IPR000210">
    <property type="entry name" value="BTB/POZ_dom"/>
</dbReference>
<evidence type="ECO:0000313" key="6">
    <source>
        <dbReference type="Proteomes" id="UP000663845"/>
    </source>
</evidence>
<accession>A0A814F8R7</accession>
<evidence type="ECO:0000256" key="3">
    <source>
        <dbReference type="ARBA" id="ARBA00023180"/>
    </source>
</evidence>
<evidence type="ECO:0000256" key="1">
    <source>
        <dbReference type="ARBA" id="ARBA00022441"/>
    </source>
</evidence>
<dbReference type="Pfam" id="PF01344">
    <property type="entry name" value="Kelch_1"/>
    <property type="match status" value="2"/>
</dbReference>
<proteinExistence type="predicted"/>
<dbReference type="InterPro" id="IPR029052">
    <property type="entry name" value="Metallo-depent_PP-like"/>
</dbReference>
<dbReference type="InterPro" id="IPR011333">
    <property type="entry name" value="SKP1/BTB/POZ_sf"/>
</dbReference>
<dbReference type="SMART" id="SM00225">
    <property type="entry name" value="BTB"/>
    <property type="match status" value="1"/>
</dbReference>
<dbReference type="InterPro" id="IPR006652">
    <property type="entry name" value="Kelch_1"/>
</dbReference>
<dbReference type="Gene3D" id="3.60.21.10">
    <property type="match status" value="1"/>
</dbReference>
<sequence length="1001" mass="111711">MGEIMPIVIIESREQVDNEIPELNLKYENSNVHGIQTLKCLDAMRKERQLCDVILTVQGHELFAHRALLSCHSNYFFELFRNDENDTSTKKQIYYQMNNLEHTALKLIIQFIYRGSFILTAELVPKIYLASYQLRIETIFKACSNYLSEQLTEHNCLSIRLLAMDDELREKATECIQTNFTAVLETREFHTLATIKLELVDSTALKPKITCDLVINWIVEQLEKNDSNLQELCEYMHLLYLSGKTLHDCADMDDKNIHFSDIIKDYQSYKLTKRTLSTASSSNSQTENSIFEIMNSQLNNLNLLSNSHISDAKLIHMSQSSEHSYIAIAIIKGKMLSISIHMSIGSSSPNTPEKNNISPMEKITADDNQANVMSPILTYDRDITLGLLSTARCCFGIASIDDNIYVVGGYNRGDCLDSIERFDPNENKWELLSCSMNSRRGRVSATIVNKKIYVYGGSDGQKELNSGECFDLNTMDKWSMIKELSTPVAHSAMCSDDNYVYLIGGMEGDKCKNDCYRYNPKDNTWSALASMNTERSQAGIVYFNDKIYVFGGSTLNRCLSSCEILTLSTNQWTVGATMKEARRGCGAVLYHDKIFIIGGSNGITSLTSVEIFDPITNEWLTNLNSVPNVLNMPRVGLGVTVCCDKIYVTGAAPTCVRESGIHSFTTAPLAGNPSAVSITLVGDLGNDNLLNLGGSSRTMKGLRQVADKTDFFVHIGDISYADDYGLGVPFEFYEQSWNSWQKHMTEVTANKFYMTGPGNHEVTCAILGDFLCLSSNYKNFSAYLHRFRMPGDESGGYKNLWYSFDYGLVHYVIINTETDFPDAPSGPGTLLNGGNFKGLTGQLDWLKADLEAADGNRAQVPWIIVSGHRPFFGSLPKLPALPGNCDSCRTAFDPLLQQYNVDFYVSGHVHWYERLYPIDANGNPIAYNYDNQPGPIHIINGAGGAPEGKASVKTPISASAKIVSAFGFARLELKDASNARLSFVDSKTMQEVDSVNITRHH</sequence>
<dbReference type="Pfam" id="PF24681">
    <property type="entry name" value="Kelch_KLHDC2_KLHL20_DRC7"/>
    <property type="match status" value="1"/>
</dbReference>
<dbReference type="Pfam" id="PF00149">
    <property type="entry name" value="Metallophos"/>
    <property type="match status" value="1"/>
</dbReference>
<dbReference type="InterPro" id="IPR004843">
    <property type="entry name" value="Calcineurin-like_PHP"/>
</dbReference>
<dbReference type="InterPro" id="IPR025733">
    <property type="entry name" value="PAPs_C"/>
</dbReference>
<dbReference type="SMART" id="SM00612">
    <property type="entry name" value="Kelch"/>
    <property type="match status" value="5"/>
</dbReference>
<protein>
    <recommendedName>
        <fullName evidence="4">BTB domain-containing protein</fullName>
    </recommendedName>
</protein>
<dbReference type="InterPro" id="IPR041792">
    <property type="entry name" value="MPP_PAP"/>
</dbReference>
<dbReference type="SMART" id="SM00875">
    <property type="entry name" value="BACK"/>
    <property type="match status" value="1"/>
</dbReference>
<keyword evidence="1" id="KW-0880">Kelch repeat</keyword>
<dbReference type="Gene3D" id="1.25.40.420">
    <property type="match status" value="1"/>
</dbReference>
<comment type="caution">
    <text evidence="5">The sequence shown here is derived from an EMBL/GenBank/DDBJ whole genome shotgun (WGS) entry which is preliminary data.</text>
</comment>
<evidence type="ECO:0000259" key="4">
    <source>
        <dbReference type="PROSITE" id="PS50097"/>
    </source>
</evidence>
<dbReference type="PANTHER" id="PTHR24412">
    <property type="entry name" value="KELCH PROTEIN"/>
    <property type="match status" value="1"/>
</dbReference>
<dbReference type="EMBL" id="CAJNOG010000125">
    <property type="protein sequence ID" value="CAF0979529.1"/>
    <property type="molecule type" value="Genomic_DNA"/>
</dbReference>
<dbReference type="Pfam" id="PF00651">
    <property type="entry name" value="BTB"/>
    <property type="match status" value="1"/>
</dbReference>
<dbReference type="Proteomes" id="UP000663845">
    <property type="component" value="Unassembled WGS sequence"/>
</dbReference>
<dbReference type="PROSITE" id="PS50097">
    <property type="entry name" value="BTB"/>
    <property type="match status" value="1"/>
</dbReference>
<reference evidence="5" key="1">
    <citation type="submission" date="2021-02" db="EMBL/GenBank/DDBJ databases">
        <authorList>
            <person name="Nowell W R."/>
        </authorList>
    </citation>
    <scope>NUCLEOTIDE SEQUENCE</scope>
</reference>
<dbReference type="Pfam" id="PF07707">
    <property type="entry name" value="BACK"/>
    <property type="match status" value="1"/>
</dbReference>
<name>A0A814F8R7_9BILA</name>
<keyword evidence="3" id="KW-0325">Glycoprotein</keyword>
<evidence type="ECO:0000313" key="5">
    <source>
        <dbReference type="EMBL" id="CAF0979529.1"/>
    </source>
</evidence>
<dbReference type="AlphaFoldDB" id="A0A814F8R7"/>
<dbReference type="SUPFAM" id="SSF50965">
    <property type="entry name" value="Galactose oxidase, central domain"/>
    <property type="match status" value="1"/>
</dbReference>
<dbReference type="SUPFAM" id="SSF54695">
    <property type="entry name" value="POZ domain"/>
    <property type="match status" value="1"/>
</dbReference>
<dbReference type="GO" id="GO:0016787">
    <property type="term" value="F:hydrolase activity"/>
    <property type="evidence" value="ECO:0007669"/>
    <property type="project" value="InterPro"/>
</dbReference>
<keyword evidence="2" id="KW-0677">Repeat</keyword>